<dbReference type="PROSITE" id="PS50262">
    <property type="entry name" value="G_PROTEIN_RECEP_F1_2"/>
    <property type="match status" value="1"/>
</dbReference>
<dbReference type="CDD" id="cd00637">
    <property type="entry name" value="7tm_classA_rhodopsin-like"/>
    <property type="match status" value="1"/>
</dbReference>
<dbReference type="InterPro" id="IPR017452">
    <property type="entry name" value="GPCR_Rhodpsn_7TM"/>
</dbReference>
<evidence type="ECO:0000256" key="2">
    <source>
        <dbReference type="ARBA" id="ARBA00022475"/>
    </source>
</evidence>
<keyword evidence="3 9" id="KW-0812">Transmembrane</keyword>
<dbReference type="Gene3D" id="1.20.1070.10">
    <property type="entry name" value="Rhodopsin 7-helix transmembrane proteins"/>
    <property type="match status" value="1"/>
</dbReference>
<name>A0A1W0X3S8_HYPEX</name>
<feature type="transmembrane region" description="Helical" evidence="9">
    <location>
        <begin position="57"/>
        <end position="83"/>
    </location>
</feature>
<evidence type="ECO:0000313" key="12">
    <source>
        <dbReference type="Proteomes" id="UP000192578"/>
    </source>
</evidence>
<organism evidence="11 12">
    <name type="scientific">Hypsibius exemplaris</name>
    <name type="common">Freshwater tardigrade</name>
    <dbReference type="NCBI Taxonomy" id="2072580"/>
    <lineage>
        <taxon>Eukaryota</taxon>
        <taxon>Metazoa</taxon>
        <taxon>Ecdysozoa</taxon>
        <taxon>Tardigrada</taxon>
        <taxon>Eutardigrada</taxon>
        <taxon>Parachela</taxon>
        <taxon>Hypsibioidea</taxon>
        <taxon>Hypsibiidae</taxon>
        <taxon>Hypsibius</taxon>
    </lineage>
</organism>
<dbReference type="AlphaFoldDB" id="A0A1W0X3S8"/>
<evidence type="ECO:0000256" key="1">
    <source>
        <dbReference type="ARBA" id="ARBA00004651"/>
    </source>
</evidence>
<feature type="domain" description="G-protein coupled receptors family 1 profile" evidence="10">
    <location>
        <begin position="74"/>
        <end position="315"/>
    </location>
</feature>
<dbReference type="InterPro" id="IPR000276">
    <property type="entry name" value="GPCR_Rhodpsn"/>
</dbReference>
<keyword evidence="5" id="KW-0297">G-protein coupled receptor</keyword>
<dbReference type="Proteomes" id="UP000192578">
    <property type="component" value="Unassembled WGS sequence"/>
</dbReference>
<evidence type="ECO:0000256" key="6">
    <source>
        <dbReference type="ARBA" id="ARBA00023136"/>
    </source>
</evidence>
<keyword evidence="4 9" id="KW-1133">Transmembrane helix</keyword>
<keyword evidence="12" id="KW-1185">Reference proteome</keyword>
<evidence type="ECO:0000259" key="10">
    <source>
        <dbReference type="PROSITE" id="PS50262"/>
    </source>
</evidence>
<evidence type="ECO:0000313" key="11">
    <source>
        <dbReference type="EMBL" id="OQV21964.1"/>
    </source>
</evidence>
<dbReference type="SUPFAM" id="SSF81321">
    <property type="entry name" value="Family A G protein-coupled receptor-like"/>
    <property type="match status" value="1"/>
</dbReference>
<dbReference type="Pfam" id="PF00001">
    <property type="entry name" value="7tm_1"/>
    <property type="match status" value="1"/>
</dbReference>
<feature type="transmembrane region" description="Helical" evidence="9">
    <location>
        <begin position="176"/>
        <end position="200"/>
    </location>
</feature>
<feature type="transmembrane region" description="Helical" evidence="9">
    <location>
        <begin position="220"/>
        <end position="252"/>
    </location>
</feature>
<evidence type="ECO:0000256" key="9">
    <source>
        <dbReference type="SAM" id="Phobius"/>
    </source>
</evidence>
<sequence length="315" mass="34886">MEAVEPSHKVQSTDTQATHVMERWTNRSTRNATFNANLLSDHYIADPISENAKLNRLLLIPVLSIVIYFLGVLFNGTVLAVFAKNPALRTPFNVYVINLFLGNLGTIAFQLPFTIVHLATGLPERPRWLYNDSVCNLFIWASQGMVSCPTGCHKLIAISRLWAVLFPIHFRTHHSLWTAVCLCVVAWVAIGVFGLIGMAVDAVLYRKSIVPYVCIFNVKAMPVFCAIALFLFVVLPEAVVVASLPIIGVVKLSRGRKQQHRRHIGPVLPNNGQAGGPTAGAHRCVPGHCDQGLHLASLVYLLAKMNITRSRQWHK</sequence>
<dbReference type="OrthoDB" id="9370401at2759"/>
<dbReference type="EMBL" id="MTYJ01000020">
    <property type="protein sequence ID" value="OQV21964.1"/>
    <property type="molecule type" value="Genomic_DNA"/>
</dbReference>
<keyword evidence="7" id="KW-0675">Receptor</keyword>
<evidence type="ECO:0000256" key="5">
    <source>
        <dbReference type="ARBA" id="ARBA00023040"/>
    </source>
</evidence>
<feature type="transmembrane region" description="Helical" evidence="9">
    <location>
        <begin position="95"/>
        <end position="119"/>
    </location>
</feature>
<dbReference type="GO" id="GO:0004930">
    <property type="term" value="F:G protein-coupled receptor activity"/>
    <property type="evidence" value="ECO:0007669"/>
    <property type="project" value="UniProtKB-KW"/>
</dbReference>
<proteinExistence type="predicted"/>
<dbReference type="PANTHER" id="PTHR24249:SF372">
    <property type="entry name" value="G-PROTEIN COUPLED RECEPTORS FAMILY 1 PROFILE DOMAIN-CONTAINING PROTEIN"/>
    <property type="match status" value="1"/>
</dbReference>
<evidence type="ECO:0000256" key="4">
    <source>
        <dbReference type="ARBA" id="ARBA00022989"/>
    </source>
</evidence>
<comment type="caution">
    <text evidence="11">The sequence shown here is derived from an EMBL/GenBank/DDBJ whole genome shotgun (WGS) entry which is preliminary data.</text>
</comment>
<dbReference type="GO" id="GO:0005886">
    <property type="term" value="C:plasma membrane"/>
    <property type="evidence" value="ECO:0007669"/>
    <property type="project" value="UniProtKB-SubCell"/>
</dbReference>
<dbReference type="PANTHER" id="PTHR24249">
    <property type="entry name" value="HISTAMINE RECEPTOR-RELATED G-PROTEIN COUPLED RECEPTOR"/>
    <property type="match status" value="1"/>
</dbReference>
<keyword evidence="2" id="KW-1003">Cell membrane</keyword>
<evidence type="ECO:0000256" key="8">
    <source>
        <dbReference type="ARBA" id="ARBA00023224"/>
    </source>
</evidence>
<comment type="subcellular location">
    <subcellularLocation>
        <location evidence="1">Cell membrane</location>
        <topology evidence="1">Multi-pass membrane protein</topology>
    </subcellularLocation>
</comment>
<evidence type="ECO:0000256" key="3">
    <source>
        <dbReference type="ARBA" id="ARBA00022692"/>
    </source>
</evidence>
<keyword evidence="6 9" id="KW-0472">Membrane</keyword>
<gene>
    <name evidence="11" type="ORF">BV898_04175</name>
</gene>
<accession>A0A1W0X3S8</accession>
<dbReference type="InterPro" id="IPR050569">
    <property type="entry name" value="TAAR"/>
</dbReference>
<evidence type="ECO:0000256" key="7">
    <source>
        <dbReference type="ARBA" id="ARBA00023170"/>
    </source>
</evidence>
<reference evidence="12" key="1">
    <citation type="submission" date="2017-01" db="EMBL/GenBank/DDBJ databases">
        <title>Comparative genomics of anhydrobiosis in the tardigrade Hypsibius dujardini.</title>
        <authorList>
            <person name="Yoshida Y."/>
            <person name="Koutsovoulos G."/>
            <person name="Laetsch D."/>
            <person name="Stevens L."/>
            <person name="Kumar S."/>
            <person name="Horikawa D."/>
            <person name="Ishino K."/>
            <person name="Komine S."/>
            <person name="Tomita M."/>
            <person name="Blaxter M."/>
            <person name="Arakawa K."/>
        </authorList>
    </citation>
    <scope>NUCLEOTIDE SEQUENCE [LARGE SCALE GENOMIC DNA]</scope>
    <source>
        <strain evidence="12">Z151</strain>
    </source>
</reference>
<keyword evidence="8" id="KW-0807">Transducer</keyword>
<protein>
    <recommendedName>
        <fullName evidence="10">G-protein coupled receptors family 1 profile domain-containing protein</fullName>
    </recommendedName>
</protein>